<dbReference type="InterPro" id="IPR015660">
    <property type="entry name" value="MASH1/Ascl1a-like"/>
</dbReference>
<protein>
    <recommendedName>
        <fullName evidence="8">BHLH domain-containing protein</fullName>
    </recommendedName>
</protein>
<dbReference type="PANTHER" id="PTHR13935:SF41">
    <property type="entry name" value="TRANSCRIPTION FACTOR ORG2-RELATED"/>
    <property type="match status" value="1"/>
</dbReference>
<dbReference type="SUPFAM" id="SSF47459">
    <property type="entry name" value="HLH, helix-loop-helix DNA-binding domain"/>
    <property type="match status" value="1"/>
</dbReference>
<feature type="domain" description="BHLH" evidence="8">
    <location>
        <begin position="105"/>
        <end position="175"/>
    </location>
</feature>
<dbReference type="PROSITE" id="PS50888">
    <property type="entry name" value="BHLH"/>
    <property type="match status" value="1"/>
</dbReference>
<evidence type="ECO:0000259" key="8">
    <source>
        <dbReference type="PROSITE" id="PS50888"/>
    </source>
</evidence>
<keyword evidence="6" id="KW-0175">Coiled coil</keyword>
<dbReference type="InterPro" id="IPR036638">
    <property type="entry name" value="HLH_DNA-bd_sf"/>
</dbReference>
<dbReference type="GO" id="GO:0000977">
    <property type="term" value="F:RNA polymerase II transcription regulatory region sequence-specific DNA binding"/>
    <property type="evidence" value="ECO:0007669"/>
    <property type="project" value="TreeGrafter"/>
</dbReference>
<evidence type="ECO:0000256" key="5">
    <source>
        <dbReference type="ARBA" id="ARBA00023242"/>
    </source>
</evidence>
<dbReference type="SMART" id="SM00353">
    <property type="entry name" value="HLH"/>
    <property type="match status" value="1"/>
</dbReference>
<keyword evidence="10" id="KW-1185">Reference proteome</keyword>
<dbReference type="GO" id="GO:0090575">
    <property type="term" value="C:RNA polymerase II transcription regulator complex"/>
    <property type="evidence" value="ECO:0007669"/>
    <property type="project" value="TreeGrafter"/>
</dbReference>
<evidence type="ECO:0000256" key="4">
    <source>
        <dbReference type="ARBA" id="ARBA00023163"/>
    </source>
</evidence>
<evidence type="ECO:0000313" key="10">
    <source>
        <dbReference type="Proteomes" id="UP001153076"/>
    </source>
</evidence>
<evidence type="ECO:0000256" key="3">
    <source>
        <dbReference type="ARBA" id="ARBA00023125"/>
    </source>
</evidence>
<evidence type="ECO:0000256" key="6">
    <source>
        <dbReference type="SAM" id="Coils"/>
    </source>
</evidence>
<feature type="region of interest" description="Disordered" evidence="7">
    <location>
        <begin position="79"/>
        <end position="103"/>
    </location>
</feature>
<keyword evidence="5" id="KW-0539">Nucleus</keyword>
<dbReference type="GO" id="GO:0000981">
    <property type="term" value="F:DNA-binding transcription factor activity, RNA polymerase II-specific"/>
    <property type="evidence" value="ECO:0007669"/>
    <property type="project" value="TreeGrafter"/>
</dbReference>
<comment type="caution">
    <text evidence="9">The sequence shown here is derived from an EMBL/GenBank/DDBJ whole genome shotgun (WGS) entry which is preliminary data.</text>
</comment>
<dbReference type="Proteomes" id="UP001153076">
    <property type="component" value="Unassembled WGS sequence"/>
</dbReference>
<evidence type="ECO:0000256" key="7">
    <source>
        <dbReference type="SAM" id="MobiDB-lite"/>
    </source>
</evidence>
<comment type="subcellular location">
    <subcellularLocation>
        <location evidence="1">Nucleus</location>
    </subcellularLocation>
</comment>
<dbReference type="GO" id="GO:0046983">
    <property type="term" value="F:protein dimerization activity"/>
    <property type="evidence" value="ECO:0007669"/>
    <property type="project" value="InterPro"/>
</dbReference>
<dbReference type="EMBL" id="JAKOGI010002437">
    <property type="protein sequence ID" value="KAJ8422002.1"/>
    <property type="molecule type" value="Genomic_DNA"/>
</dbReference>
<dbReference type="Pfam" id="PF00010">
    <property type="entry name" value="HLH"/>
    <property type="match status" value="1"/>
</dbReference>
<keyword evidence="4" id="KW-0804">Transcription</keyword>
<evidence type="ECO:0000256" key="1">
    <source>
        <dbReference type="ARBA" id="ARBA00004123"/>
    </source>
</evidence>
<proteinExistence type="predicted"/>
<name>A0A9Q1GJ10_9CARY</name>
<evidence type="ECO:0000313" key="9">
    <source>
        <dbReference type="EMBL" id="KAJ8422002.1"/>
    </source>
</evidence>
<dbReference type="AlphaFoldDB" id="A0A9Q1GJ10"/>
<keyword evidence="2" id="KW-0805">Transcription regulation</keyword>
<dbReference type="OrthoDB" id="6106870at2759"/>
<feature type="coiled-coil region" evidence="6">
    <location>
        <begin position="172"/>
        <end position="199"/>
    </location>
</feature>
<reference evidence="9" key="1">
    <citation type="submission" date="2022-04" db="EMBL/GenBank/DDBJ databases">
        <title>Carnegiea gigantea Genome sequencing and assembly v2.</title>
        <authorList>
            <person name="Copetti D."/>
            <person name="Sanderson M.J."/>
            <person name="Burquez A."/>
            <person name="Wojciechowski M.F."/>
        </authorList>
    </citation>
    <scope>NUCLEOTIDE SEQUENCE</scope>
    <source>
        <strain evidence="9">SGP5-SGP5p</strain>
        <tissue evidence="9">Aerial part</tissue>
    </source>
</reference>
<dbReference type="PANTHER" id="PTHR13935">
    <property type="entry name" value="ACHAETE-SCUTE TRANSCRIPTION FACTOR-RELATED"/>
    <property type="match status" value="1"/>
</dbReference>
<keyword evidence="3" id="KW-0238">DNA-binding</keyword>
<evidence type="ECO:0000256" key="2">
    <source>
        <dbReference type="ARBA" id="ARBA00023015"/>
    </source>
</evidence>
<organism evidence="9 10">
    <name type="scientific">Carnegiea gigantea</name>
    <dbReference type="NCBI Taxonomy" id="171969"/>
    <lineage>
        <taxon>Eukaryota</taxon>
        <taxon>Viridiplantae</taxon>
        <taxon>Streptophyta</taxon>
        <taxon>Embryophyta</taxon>
        <taxon>Tracheophyta</taxon>
        <taxon>Spermatophyta</taxon>
        <taxon>Magnoliopsida</taxon>
        <taxon>eudicotyledons</taxon>
        <taxon>Gunneridae</taxon>
        <taxon>Pentapetalae</taxon>
        <taxon>Caryophyllales</taxon>
        <taxon>Cactineae</taxon>
        <taxon>Cactaceae</taxon>
        <taxon>Cactoideae</taxon>
        <taxon>Echinocereeae</taxon>
        <taxon>Carnegiea</taxon>
    </lineage>
</organism>
<dbReference type="InterPro" id="IPR011598">
    <property type="entry name" value="bHLH_dom"/>
</dbReference>
<gene>
    <name evidence="9" type="ORF">Cgig2_020466</name>
</gene>
<dbReference type="Gene3D" id="4.10.280.10">
    <property type="entry name" value="Helix-loop-helix DNA-binding domain"/>
    <property type="match status" value="1"/>
</dbReference>
<accession>A0A9Q1GJ10</accession>
<feature type="compositionally biased region" description="Polar residues" evidence="7">
    <location>
        <begin position="85"/>
        <end position="94"/>
    </location>
</feature>
<sequence length="351" mass="39549">MFSFSPFLSSNLQSENPNNFYNDENHNICNMKSDYIVPIFSLSFQDPEGENLEFDMNQIHQGDDQDLQFVDHASQVGLGLEDSPRSQQKSASSAHESRHGSAELAKKLNHNARERDRRKRMNASYSALRALLPAPLQKKPLSRESRECAMKVQDGKDGLSIPETVSLVADYVPQLQKEVENLARKKEELVSKISALQGVGRKPSPEEEKETRKKRASECAISVEKLGDREIIIRISTYERVSLPDVLLLLESHGFTVLDVSCIQCFGGRTFCNVHLWIEEGANDTVECETLNEELLAMFEKGAQASRPNPLPVNKKDVRSDLIRFDLYPVPWILSKGGPPKTQISCSKLLY</sequence>